<protein>
    <recommendedName>
        <fullName evidence="7">Zn(2)-C6 fungal-type domain-containing protein</fullName>
    </recommendedName>
</protein>
<dbReference type="GO" id="GO:0006351">
    <property type="term" value="P:DNA-templated transcription"/>
    <property type="evidence" value="ECO:0007669"/>
    <property type="project" value="InterPro"/>
</dbReference>
<gene>
    <name evidence="8" type="ORF">BMF94_0103</name>
</gene>
<feature type="region of interest" description="Disordered" evidence="6">
    <location>
        <begin position="136"/>
        <end position="156"/>
    </location>
</feature>
<evidence type="ECO:0000313" key="9">
    <source>
        <dbReference type="Proteomes" id="UP000237144"/>
    </source>
</evidence>
<feature type="domain" description="Zn(2)-C6 fungal-type" evidence="7">
    <location>
        <begin position="57"/>
        <end position="92"/>
    </location>
</feature>
<dbReference type="InterPro" id="IPR050815">
    <property type="entry name" value="TF_fung"/>
</dbReference>
<keyword evidence="3" id="KW-0805">Transcription regulation</keyword>
<evidence type="ECO:0000313" key="8">
    <source>
        <dbReference type="EMBL" id="POY76851.1"/>
    </source>
</evidence>
<name>A0A2S5BJB7_9BASI</name>
<dbReference type="AlphaFoldDB" id="A0A2S5BJB7"/>
<keyword evidence="4" id="KW-0804">Transcription</keyword>
<dbReference type="SMART" id="SM00066">
    <property type="entry name" value="GAL4"/>
    <property type="match status" value="1"/>
</dbReference>
<feature type="region of interest" description="Disordered" evidence="6">
    <location>
        <begin position="1"/>
        <end position="56"/>
    </location>
</feature>
<dbReference type="STRING" id="741276.A0A2S5BJB7"/>
<comment type="subcellular location">
    <subcellularLocation>
        <location evidence="1">Nucleus</location>
    </subcellularLocation>
</comment>
<accession>A0A2S5BJB7</accession>
<feature type="region of interest" description="Disordered" evidence="6">
    <location>
        <begin position="582"/>
        <end position="604"/>
    </location>
</feature>
<dbReference type="InterPro" id="IPR036864">
    <property type="entry name" value="Zn2-C6_fun-type_DNA-bd_sf"/>
</dbReference>
<dbReference type="GO" id="GO:0005634">
    <property type="term" value="C:nucleus"/>
    <property type="evidence" value="ECO:0007669"/>
    <property type="project" value="UniProtKB-SubCell"/>
</dbReference>
<reference evidence="8 9" key="1">
    <citation type="journal article" date="2018" name="Front. Microbiol.">
        <title>Prospects for Fungal Bioremediation of Acidic Radioactive Waste Sites: Characterization and Genome Sequence of Rhodotorula taiwanensis MD1149.</title>
        <authorList>
            <person name="Tkavc R."/>
            <person name="Matrosova V.Y."/>
            <person name="Grichenko O.E."/>
            <person name="Gostincar C."/>
            <person name="Volpe R.P."/>
            <person name="Klimenkova P."/>
            <person name="Gaidamakova E.K."/>
            <person name="Zhou C.E."/>
            <person name="Stewart B.J."/>
            <person name="Lyman M.G."/>
            <person name="Malfatti S.A."/>
            <person name="Rubinfeld B."/>
            <person name="Courtot M."/>
            <person name="Singh J."/>
            <person name="Dalgard C.L."/>
            <person name="Hamilton T."/>
            <person name="Frey K.G."/>
            <person name="Gunde-Cimerman N."/>
            <person name="Dugan L."/>
            <person name="Daly M.J."/>
        </authorList>
    </citation>
    <scope>NUCLEOTIDE SEQUENCE [LARGE SCALE GENOMIC DNA]</scope>
    <source>
        <strain evidence="8 9">MD1149</strain>
    </source>
</reference>
<dbReference type="PROSITE" id="PS00463">
    <property type="entry name" value="ZN2_CY6_FUNGAL_1"/>
    <property type="match status" value="1"/>
</dbReference>
<feature type="compositionally biased region" description="Basic and acidic residues" evidence="6">
    <location>
        <begin position="746"/>
        <end position="762"/>
    </location>
</feature>
<feature type="region of interest" description="Disordered" evidence="6">
    <location>
        <begin position="618"/>
        <end position="661"/>
    </location>
</feature>
<dbReference type="CDD" id="cd12148">
    <property type="entry name" value="fungal_TF_MHR"/>
    <property type="match status" value="1"/>
</dbReference>
<organism evidence="8 9">
    <name type="scientific">Rhodotorula taiwanensis</name>
    <dbReference type="NCBI Taxonomy" id="741276"/>
    <lineage>
        <taxon>Eukaryota</taxon>
        <taxon>Fungi</taxon>
        <taxon>Dikarya</taxon>
        <taxon>Basidiomycota</taxon>
        <taxon>Pucciniomycotina</taxon>
        <taxon>Microbotryomycetes</taxon>
        <taxon>Sporidiobolales</taxon>
        <taxon>Sporidiobolaceae</taxon>
        <taxon>Rhodotorula</taxon>
    </lineage>
</organism>
<dbReference type="PROSITE" id="PS50048">
    <property type="entry name" value="ZN2_CY6_FUNGAL_2"/>
    <property type="match status" value="1"/>
</dbReference>
<dbReference type="EMBL" id="PJQD01000001">
    <property type="protein sequence ID" value="POY76851.1"/>
    <property type="molecule type" value="Genomic_DNA"/>
</dbReference>
<feature type="compositionally biased region" description="Polar residues" evidence="6">
    <location>
        <begin position="136"/>
        <end position="154"/>
    </location>
</feature>
<evidence type="ECO:0000256" key="4">
    <source>
        <dbReference type="ARBA" id="ARBA00023163"/>
    </source>
</evidence>
<feature type="compositionally biased region" description="Low complexity" evidence="6">
    <location>
        <begin position="645"/>
        <end position="657"/>
    </location>
</feature>
<comment type="caution">
    <text evidence="8">The sequence shown here is derived from an EMBL/GenBank/DDBJ whole genome shotgun (WGS) entry which is preliminary data.</text>
</comment>
<proteinExistence type="predicted"/>
<dbReference type="PANTHER" id="PTHR47338">
    <property type="entry name" value="ZN(II)2CYS6 TRANSCRIPTION FACTOR (EUROFUNG)-RELATED"/>
    <property type="match status" value="1"/>
</dbReference>
<dbReference type="Pfam" id="PF00172">
    <property type="entry name" value="Zn_clus"/>
    <property type="match status" value="1"/>
</dbReference>
<dbReference type="OrthoDB" id="2399539at2759"/>
<keyword evidence="5" id="KW-0539">Nucleus</keyword>
<dbReference type="InterPro" id="IPR001138">
    <property type="entry name" value="Zn2Cys6_DnaBD"/>
</dbReference>
<sequence length="762" mass="80359">MSAPPAPASVESGGSPPATSGVEGTSPSASEAPLAAAALPSTAAAGATEKRRASHPACARCRRGKIKCVAGENGQLPCAACVTRGVGSLCTRAEPGSSAYGAEFMPDGSFARLASYSGMPEGQADDAYVRPARNGQTFRSSISPPRTWQPSNAPVETPSPFGPVSWTLIVDGCQGERSLPFGPNLRCMAPTGLNRFFLAAFVSRFHQLGFLHRPTFLHELQTRTGAHSPFLLLAMLSVSARLTPSLLSYFGSIPEATNFFLSRTHAYLADGLAAPTLERVQALYILSLAESAEGNSFRAQMILDLARSMASTLGLNKAWSSEDEVSASCIEQEVRRRTWWCLQVEQGYEASPPARLSVVSGLGAVPLPMDEQEFAFGTTTKEPVTIPAPAAAVETIVATQTSLLGLLLLSRKLLQDASLLLQELERTKIEVLDRIALRLEALEKSFSPLQMATTSNFLAYRSQSLDIGFNEIHLNLGVTSLLVTDARTRMNQGSDGEGAEALSGFARVVFEKVDQLLISQPQPVLPPIFAYHLSIVGHVLVRHSLRDVPHVLASLEDAAAVWPVARSWTRNLARVFSQNVHQAPASPGPIGAQPQSETSATHAASALAALAQSTFAGANRDAVSPTEERGHASLGWVRPPTSQASIGSGSRDSYGSSDRGRHNEVAATVLRPWAAHGAPGPGPSAVTSSHRPDGTSAGYSNASRPSANSNIGSPSIGKSPPMQGALAAGMTLPDSSSSSTRGNHRSSGEARLDETARRAILT</sequence>
<dbReference type="GO" id="GO:0008270">
    <property type="term" value="F:zinc ion binding"/>
    <property type="evidence" value="ECO:0007669"/>
    <property type="project" value="InterPro"/>
</dbReference>
<feature type="compositionally biased region" description="Polar residues" evidence="6">
    <location>
        <begin position="697"/>
        <end position="713"/>
    </location>
</feature>
<dbReference type="CDD" id="cd00067">
    <property type="entry name" value="GAL4"/>
    <property type="match status" value="1"/>
</dbReference>
<keyword evidence="9" id="KW-1185">Reference proteome</keyword>
<dbReference type="InterPro" id="IPR007219">
    <property type="entry name" value="XnlR_reg_dom"/>
</dbReference>
<keyword evidence="2" id="KW-0479">Metal-binding</keyword>
<evidence type="ECO:0000259" key="7">
    <source>
        <dbReference type="PROSITE" id="PS50048"/>
    </source>
</evidence>
<feature type="compositionally biased region" description="Low complexity" evidence="6">
    <location>
        <begin position="25"/>
        <end position="47"/>
    </location>
</feature>
<dbReference type="SUPFAM" id="SSF57701">
    <property type="entry name" value="Zn2/Cys6 DNA-binding domain"/>
    <property type="match status" value="1"/>
</dbReference>
<evidence type="ECO:0000256" key="1">
    <source>
        <dbReference type="ARBA" id="ARBA00004123"/>
    </source>
</evidence>
<dbReference type="GO" id="GO:0000981">
    <property type="term" value="F:DNA-binding transcription factor activity, RNA polymerase II-specific"/>
    <property type="evidence" value="ECO:0007669"/>
    <property type="project" value="InterPro"/>
</dbReference>
<dbReference type="Pfam" id="PF04082">
    <property type="entry name" value="Fungal_trans"/>
    <property type="match status" value="1"/>
</dbReference>
<evidence type="ECO:0000256" key="2">
    <source>
        <dbReference type="ARBA" id="ARBA00022723"/>
    </source>
</evidence>
<feature type="region of interest" description="Disordered" evidence="6">
    <location>
        <begin position="674"/>
        <end position="762"/>
    </location>
</feature>
<dbReference type="PANTHER" id="PTHR47338:SF5">
    <property type="entry name" value="ZN(II)2CYS6 TRANSCRIPTION FACTOR (EUROFUNG)"/>
    <property type="match status" value="1"/>
</dbReference>
<evidence type="ECO:0000256" key="5">
    <source>
        <dbReference type="ARBA" id="ARBA00023242"/>
    </source>
</evidence>
<evidence type="ECO:0000256" key="6">
    <source>
        <dbReference type="SAM" id="MobiDB-lite"/>
    </source>
</evidence>
<dbReference type="Proteomes" id="UP000237144">
    <property type="component" value="Unassembled WGS sequence"/>
</dbReference>
<evidence type="ECO:0000256" key="3">
    <source>
        <dbReference type="ARBA" id="ARBA00023015"/>
    </source>
</evidence>
<dbReference type="GO" id="GO:0003677">
    <property type="term" value="F:DNA binding"/>
    <property type="evidence" value="ECO:0007669"/>
    <property type="project" value="InterPro"/>
</dbReference>